<evidence type="ECO:0000256" key="2">
    <source>
        <dbReference type="SAM" id="SignalP"/>
    </source>
</evidence>
<reference evidence="3 4" key="1">
    <citation type="submission" date="2021-04" db="EMBL/GenBank/DDBJ databases">
        <authorList>
            <person name="Bliznina A."/>
        </authorList>
    </citation>
    <scope>NUCLEOTIDE SEQUENCE [LARGE SCALE GENOMIC DNA]</scope>
</reference>
<gene>
    <name evidence="3" type="ORF">OKIOD_LOCUS1096</name>
</gene>
<feature type="signal peptide" evidence="2">
    <location>
        <begin position="1"/>
        <end position="18"/>
    </location>
</feature>
<accession>A0ABN7RQE2</accession>
<dbReference type="EMBL" id="OU015568">
    <property type="protein sequence ID" value="CAG5080317.1"/>
    <property type="molecule type" value="Genomic_DNA"/>
</dbReference>
<sequence length="188" mass="22008">MFLIKLLVIFLCFQCVFGRRASKGTASKIRKNIEENQPSSDDISELSLEDYSFAEETWHLTILEFTASAVVGICSIFALIIRNEVRRIRIRHVCPFDFSNMRDPIDRCQDLRYILTRSQNILPERTNSHKEILLNLWESEFLMDKYEVFYVLANPAEEFEFVRRSTNKSAVVQGEEFSSLDHKTEEVI</sequence>
<organism evidence="3 4">
    <name type="scientific">Oikopleura dioica</name>
    <name type="common">Tunicate</name>
    <dbReference type="NCBI Taxonomy" id="34765"/>
    <lineage>
        <taxon>Eukaryota</taxon>
        <taxon>Metazoa</taxon>
        <taxon>Chordata</taxon>
        <taxon>Tunicata</taxon>
        <taxon>Appendicularia</taxon>
        <taxon>Copelata</taxon>
        <taxon>Oikopleuridae</taxon>
        <taxon>Oikopleura</taxon>
    </lineage>
</organism>
<evidence type="ECO:0000313" key="4">
    <source>
        <dbReference type="Proteomes" id="UP001158576"/>
    </source>
</evidence>
<keyword evidence="2" id="KW-0732">Signal</keyword>
<keyword evidence="1" id="KW-0812">Transmembrane</keyword>
<dbReference type="Proteomes" id="UP001158576">
    <property type="component" value="Chromosome PAR"/>
</dbReference>
<feature type="chain" id="PRO_5045435486" evidence="2">
    <location>
        <begin position="19"/>
        <end position="188"/>
    </location>
</feature>
<keyword evidence="1" id="KW-0472">Membrane</keyword>
<proteinExistence type="predicted"/>
<feature type="transmembrane region" description="Helical" evidence="1">
    <location>
        <begin position="58"/>
        <end position="81"/>
    </location>
</feature>
<name>A0ABN7RQE2_OIKDI</name>
<evidence type="ECO:0000313" key="3">
    <source>
        <dbReference type="EMBL" id="CAG5080317.1"/>
    </source>
</evidence>
<evidence type="ECO:0000256" key="1">
    <source>
        <dbReference type="SAM" id="Phobius"/>
    </source>
</evidence>
<protein>
    <submittedName>
        <fullName evidence="3">Oidioi.mRNA.OKI2018_I69.PAR.g9538.t3.cds</fullName>
    </submittedName>
</protein>
<keyword evidence="1" id="KW-1133">Transmembrane helix</keyword>
<keyword evidence="4" id="KW-1185">Reference proteome</keyword>